<comment type="caution">
    <text evidence="2">The sequence shown here is derived from an EMBL/GenBank/DDBJ whole genome shotgun (WGS) entry which is preliminary data.</text>
</comment>
<evidence type="ECO:0000259" key="1">
    <source>
        <dbReference type="Pfam" id="PF06568"/>
    </source>
</evidence>
<dbReference type="AlphaFoldDB" id="A0A176XG57"/>
<proteinExistence type="predicted"/>
<dbReference type="Proteomes" id="UP000077098">
    <property type="component" value="Unassembled WGS sequence"/>
</dbReference>
<feature type="domain" description="YjiS-like" evidence="1">
    <location>
        <begin position="47"/>
        <end position="68"/>
    </location>
</feature>
<organism evidence="2 3">
    <name type="scientific">Agrobacterium tumefaciens</name>
    <dbReference type="NCBI Taxonomy" id="358"/>
    <lineage>
        <taxon>Bacteria</taxon>
        <taxon>Pseudomonadati</taxon>
        <taxon>Pseudomonadota</taxon>
        <taxon>Alphaproteobacteria</taxon>
        <taxon>Hyphomicrobiales</taxon>
        <taxon>Rhizobiaceae</taxon>
        <taxon>Rhizobium/Agrobacterium group</taxon>
        <taxon>Agrobacterium</taxon>
        <taxon>Agrobacterium tumefaciens complex</taxon>
    </lineage>
</organism>
<gene>
    <name evidence="2" type="ORF">A7J57_21975</name>
</gene>
<protein>
    <recommendedName>
        <fullName evidence="1">YjiS-like domain-containing protein</fullName>
    </recommendedName>
</protein>
<sequence>MALEKSMNDIVPTGSALGTGLVKRCASLLRKTAGWLGSYQSTARHNEELRALDDRLLRDIGINRQDLEFMIVFPSRSYRDL</sequence>
<dbReference type="RefSeq" id="WP_063947856.1">
    <property type="nucleotide sequence ID" value="NZ_LXPS01000006.1"/>
</dbReference>
<dbReference type="EMBL" id="LXPS01000006">
    <property type="protein sequence ID" value="OAE48356.1"/>
    <property type="molecule type" value="Genomic_DNA"/>
</dbReference>
<dbReference type="InterPro" id="IPR009506">
    <property type="entry name" value="YjiS-like"/>
</dbReference>
<dbReference type="Pfam" id="PF06568">
    <property type="entry name" value="YjiS-like"/>
    <property type="match status" value="1"/>
</dbReference>
<accession>A0A176XG57</accession>
<name>A0A176XG57_AGRTU</name>
<reference evidence="2 3" key="1">
    <citation type="submission" date="2016-05" db="EMBL/GenBank/DDBJ databases">
        <authorList>
            <person name="Lavstsen T."/>
            <person name="Jespersen J.S."/>
        </authorList>
    </citation>
    <scope>NUCLEOTIDE SEQUENCE [LARGE SCALE GENOMIC DNA]</scope>
    <source>
        <strain evidence="2 3">KCJ1736</strain>
    </source>
</reference>
<evidence type="ECO:0000313" key="3">
    <source>
        <dbReference type="Proteomes" id="UP000077098"/>
    </source>
</evidence>
<evidence type="ECO:0000313" key="2">
    <source>
        <dbReference type="EMBL" id="OAE48356.1"/>
    </source>
</evidence>